<comment type="caution">
    <text evidence="2">The sequence shown here is derived from an EMBL/GenBank/DDBJ whole genome shotgun (WGS) entry which is preliminary data.</text>
</comment>
<keyword evidence="3" id="KW-1185">Reference proteome</keyword>
<gene>
    <name evidence="2" type="ORF">DFR48_110112</name>
</gene>
<dbReference type="RefSeq" id="WP_114364475.1">
    <property type="nucleotide sequence ID" value="NZ_QPIX01000010.1"/>
</dbReference>
<keyword evidence="1" id="KW-0812">Transmembrane</keyword>
<organism evidence="2 3">
    <name type="scientific">Ciceribacter lividus</name>
    <dbReference type="NCBI Taxonomy" id="1197950"/>
    <lineage>
        <taxon>Bacteria</taxon>
        <taxon>Pseudomonadati</taxon>
        <taxon>Pseudomonadota</taxon>
        <taxon>Alphaproteobacteria</taxon>
        <taxon>Hyphomicrobiales</taxon>
        <taxon>Rhizobiaceae</taxon>
        <taxon>Ciceribacter</taxon>
    </lineage>
</organism>
<dbReference type="Proteomes" id="UP000252582">
    <property type="component" value="Unassembled WGS sequence"/>
</dbReference>
<evidence type="ECO:0000256" key="1">
    <source>
        <dbReference type="SAM" id="Phobius"/>
    </source>
</evidence>
<evidence type="ECO:0000313" key="3">
    <source>
        <dbReference type="Proteomes" id="UP000252582"/>
    </source>
</evidence>
<keyword evidence="1" id="KW-0472">Membrane</keyword>
<sequence>MTIRYDRPVSRSAFLARRLGRAAAILLVLVVLLHRFGPLTTPDFVALVLASAVPAALAVPLALFGLWRLWKVGALGGVAAAKALLYAALPLGLVGFSAFQYMTRPMLYDVSTDPVDPPAWITVPAAKQQWLERPPVTPAMRQAQAGAYPGLTGRRYEGALDRVHQAVLKVAELTGLTVTASRGHELLEPELAPLPQGRDAQATAPAETIPDVGPVPLPRPAPQELAVAEPPEPVGTARVQAETRTLVLGLAFDMMVRLREEAETTLVDIRVSSRYGPHDLGIGDLIAEHYLHELDAELLGVAGD</sequence>
<evidence type="ECO:0000313" key="2">
    <source>
        <dbReference type="EMBL" id="RCW21525.1"/>
    </source>
</evidence>
<dbReference type="AlphaFoldDB" id="A0A6I7HJD6"/>
<feature type="transmembrane region" description="Helical" evidence="1">
    <location>
        <begin position="79"/>
        <end position="102"/>
    </location>
</feature>
<name>A0A6I7HJD6_9HYPH</name>
<reference evidence="2 3" key="1">
    <citation type="submission" date="2018-07" db="EMBL/GenBank/DDBJ databases">
        <title>Genomic Encyclopedia of Type Strains, Phase IV (KMG-IV): sequencing the most valuable type-strain genomes for metagenomic binning, comparative biology and taxonomic classification.</title>
        <authorList>
            <person name="Goeker M."/>
        </authorList>
    </citation>
    <scope>NUCLEOTIDE SEQUENCE [LARGE SCALE GENOMIC DNA]</scope>
    <source>
        <strain evidence="2 3">DSM 25528</strain>
    </source>
</reference>
<dbReference type="Pfam" id="PF07386">
    <property type="entry name" value="DUF1499"/>
    <property type="match status" value="1"/>
</dbReference>
<proteinExistence type="predicted"/>
<accession>A0A6I7HJD6</accession>
<protein>
    <submittedName>
        <fullName evidence="2">Uncharacterized protein DUF1499</fullName>
    </submittedName>
</protein>
<keyword evidence="1" id="KW-1133">Transmembrane helix</keyword>
<feature type="transmembrane region" description="Helical" evidence="1">
    <location>
        <begin position="44"/>
        <end position="67"/>
    </location>
</feature>
<feature type="transmembrane region" description="Helical" evidence="1">
    <location>
        <begin position="21"/>
        <end position="38"/>
    </location>
</feature>
<dbReference type="EMBL" id="QPIX01000010">
    <property type="protein sequence ID" value="RCW21525.1"/>
    <property type="molecule type" value="Genomic_DNA"/>
</dbReference>
<dbReference type="InterPro" id="IPR010865">
    <property type="entry name" value="DUF1499"/>
</dbReference>